<evidence type="ECO:0000259" key="14">
    <source>
        <dbReference type="SMART" id="SM01360"/>
    </source>
</evidence>
<evidence type="ECO:0000256" key="11">
    <source>
        <dbReference type="ARBA" id="ARBA00078071"/>
    </source>
</evidence>
<dbReference type="InterPro" id="IPR011625">
    <property type="entry name" value="A2M_N_BRD"/>
</dbReference>
<dbReference type="SUPFAM" id="SSF81296">
    <property type="entry name" value="E set domains"/>
    <property type="match status" value="1"/>
</dbReference>
<name>A0A146M4C1_LYGHE</name>
<dbReference type="InterPro" id="IPR008930">
    <property type="entry name" value="Terpenoid_cyclase/PrenylTrfase"/>
</dbReference>
<accession>A0A146M4C1</accession>
<dbReference type="InterPro" id="IPR047565">
    <property type="entry name" value="Alpha-macroglob_thiol-ester_cl"/>
</dbReference>
<comment type="similarity">
    <text evidence="1">Belongs to the protease inhibitor I39 (alpha-2-macroglobulin) family.</text>
</comment>
<keyword evidence="3 12" id="KW-0732">Signal</keyword>
<dbReference type="SMART" id="SM01419">
    <property type="entry name" value="Thiol-ester_cl"/>
    <property type="match status" value="1"/>
</dbReference>
<dbReference type="Gene3D" id="2.60.40.1940">
    <property type="match status" value="1"/>
</dbReference>
<dbReference type="Pfam" id="PF07677">
    <property type="entry name" value="A2M_recep"/>
    <property type="match status" value="1"/>
</dbReference>
<dbReference type="InterPro" id="IPR036595">
    <property type="entry name" value="A-macroglobulin_rcpt-bd_sf"/>
</dbReference>
<evidence type="ECO:0000256" key="4">
    <source>
        <dbReference type="ARBA" id="ARBA00022859"/>
    </source>
</evidence>
<dbReference type="Gene3D" id="2.20.130.20">
    <property type="match status" value="1"/>
</dbReference>
<feature type="domain" description="Alpha-macroglobulin receptor-binding" evidence="15">
    <location>
        <begin position="1327"/>
        <end position="1416"/>
    </location>
</feature>
<dbReference type="InterPro" id="IPR019742">
    <property type="entry name" value="MacrogloblnA2_CS"/>
</dbReference>
<dbReference type="Gene3D" id="1.50.10.20">
    <property type="match status" value="1"/>
</dbReference>
<dbReference type="GO" id="GO:0004867">
    <property type="term" value="F:serine-type endopeptidase inhibitor activity"/>
    <property type="evidence" value="ECO:0007669"/>
    <property type="project" value="UniProtKB-KW"/>
</dbReference>
<keyword evidence="6" id="KW-0882">Thioester bond</keyword>
<dbReference type="Gene3D" id="2.60.40.1930">
    <property type="match status" value="2"/>
</dbReference>
<dbReference type="Pfam" id="PF00207">
    <property type="entry name" value="A2M"/>
    <property type="match status" value="1"/>
</dbReference>
<dbReference type="FunFam" id="1.50.10.20:FF:000001">
    <property type="entry name" value="CD109 isoform 1"/>
    <property type="match status" value="1"/>
</dbReference>
<keyword evidence="2" id="KW-0646">Protease inhibitor</keyword>
<proteinExistence type="inferred from homology"/>
<evidence type="ECO:0000313" key="16">
    <source>
        <dbReference type="EMBL" id="JAQ13617.1"/>
    </source>
</evidence>
<dbReference type="PANTHER" id="PTHR11412:SF136">
    <property type="entry name" value="CD109 ANTIGEN"/>
    <property type="match status" value="1"/>
</dbReference>
<dbReference type="SUPFAM" id="SSF48239">
    <property type="entry name" value="Terpenoid cyclases/Protein prenyltransferases"/>
    <property type="match status" value="1"/>
</dbReference>
<feature type="domain" description="Alpha-2-macroglobulin bait region" evidence="13">
    <location>
        <begin position="449"/>
        <end position="584"/>
    </location>
</feature>
<dbReference type="FunFam" id="2.60.40.1930:FF:000001">
    <property type="entry name" value="CD109 isoform 3"/>
    <property type="match status" value="1"/>
</dbReference>
<dbReference type="InterPro" id="IPR011626">
    <property type="entry name" value="Alpha-macroglobulin_TED"/>
</dbReference>
<keyword evidence="5" id="KW-0722">Serine protease inhibitor</keyword>
<evidence type="ECO:0000259" key="15">
    <source>
        <dbReference type="SMART" id="SM01361"/>
    </source>
</evidence>
<evidence type="ECO:0000256" key="5">
    <source>
        <dbReference type="ARBA" id="ARBA00022900"/>
    </source>
</evidence>
<dbReference type="PANTHER" id="PTHR11412">
    <property type="entry name" value="MACROGLOBULIN / COMPLEMENT"/>
    <property type="match status" value="1"/>
</dbReference>
<evidence type="ECO:0000256" key="3">
    <source>
        <dbReference type="ARBA" id="ARBA00022729"/>
    </source>
</evidence>
<dbReference type="Gene3D" id="6.20.50.160">
    <property type="match status" value="1"/>
</dbReference>
<evidence type="ECO:0000256" key="8">
    <source>
        <dbReference type="ARBA" id="ARBA00023180"/>
    </source>
</evidence>
<dbReference type="Pfam" id="PF01835">
    <property type="entry name" value="MG2"/>
    <property type="match status" value="1"/>
</dbReference>
<evidence type="ECO:0000256" key="10">
    <source>
        <dbReference type="ARBA" id="ARBA00063781"/>
    </source>
</evidence>
<feature type="signal peptide" evidence="12">
    <location>
        <begin position="1"/>
        <end position="17"/>
    </location>
</feature>
<dbReference type="Pfam" id="PF07678">
    <property type="entry name" value="TED_complement"/>
    <property type="match status" value="1"/>
</dbReference>
<feature type="chain" id="PRO_5007527606" description="TEP1-F" evidence="12">
    <location>
        <begin position="18"/>
        <end position="1439"/>
    </location>
</feature>
<organism evidence="16">
    <name type="scientific">Lygus hesperus</name>
    <name type="common">Western plant bug</name>
    <dbReference type="NCBI Taxonomy" id="30085"/>
    <lineage>
        <taxon>Eukaryota</taxon>
        <taxon>Metazoa</taxon>
        <taxon>Ecdysozoa</taxon>
        <taxon>Arthropoda</taxon>
        <taxon>Hexapoda</taxon>
        <taxon>Insecta</taxon>
        <taxon>Pterygota</taxon>
        <taxon>Neoptera</taxon>
        <taxon>Paraneoptera</taxon>
        <taxon>Hemiptera</taxon>
        <taxon>Heteroptera</taxon>
        <taxon>Panheteroptera</taxon>
        <taxon>Cimicomorpha</taxon>
        <taxon>Miridae</taxon>
        <taxon>Mirini</taxon>
        <taxon>Lygus</taxon>
    </lineage>
</organism>
<dbReference type="PROSITE" id="PS00477">
    <property type="entry name" value="ALPHA_2_MACROGLOBULIN"/>
    <property type="match status" value="1"/>
</dbReference>
<dbReference type="Gene3D" id="2.60.120.1540">
    <property type="match status" value="1"/>
</dbReference>
<keyword evidence="7" id="KW-1015">Disulfide bond</keyword>
<dbReference type="Gene3D" id="2.60.40.690">
    <property type="entry name" value="Alpha-macroglobulin, receptor-binding domain"/>
    <property type="match status" value="1"/>
</dbReference>
<evidence type="ECO:0000256" key="1">
    <source>
        <dbReference type="ARBA" id="ARBA00010952"/>
    </source>
</evidence>
<dbReference type="Pfam" id="PF17791">
    <property type="entry name" value="MG3"/>
    <property type="match status" value="1"/>
</dbReference>
<keyword evidence="8" id="KW-0325">Glycoprotein</keyword>
<dbReference type="SMART" id="SM01360">
    <property type="entry name" value="A2M"/>
    <property type="match status" value="1"/>
</dbReference>
<dbReference type="InterPro" id="IPR041555">
    <property type="entry name" value="MG3"/>
</dbReference>
<evidence type="ECO:0000256" key="2">
    <source>
        <dbReference type="ARBA" id="ARBA00022690"/>
    </source>
</evidence>
<comment type="subunit">
    <text evidence="10">Heterodimer of a TEP1-N chain and an TEP1-C chain non-covalently linked. Forms a complex composed of TEP1-N and TEP1-C heterodimer, LRIM1 and APL1C; the interaction stabilizes TEP1-N and TEP1-C heterodimer, prevents its binding to tissues while circulating in the hemolymph and protects the thioester bond from hydrolysis. Mature TEP1 and to a lesser extent full-length TEP1 interact with SPCLIP1; the interaction is induced by microbial infection.</text>
</comment>
<dbReference type="Pfam" id="PF07703">
    <property type="entry name" value="A2M_BRD"/>
    <property type="match status" value="1"/>
</dbReference>
<dbReference type="InterPro" id="IPR009048">
    <property type="entry name" value="A-macroglobulin_rcpt-bd"/>
</dbReference>
<reference evidence="16" key="1">
    <citation type="journal article" date="2016" name="Gigascience">
        <title>De novo construction of an expanded transcriptome assembly for the western tarnished plant bug, Lygus hesperus.</title>
        <authorList>
            <person name="Tassone E.E."/>
            <person name="Geib S.M."/>
            <person name="Hall B."/>
            <person name="Fabrick J.A."/>
            <person name="Brent C.S."/>
            <person name="Hull J.J."/>
        </authorList>
    </citation>
    <scope>NUCLEOTIDE SEQUENCE</scope>
</reference>
<feature type="domain" description="Alpha-2-macroglobulin" evidence="14">
    <location>
        <begin position="706"/>
        <end position="797"/>
    </location>
</feature>
<dbReference type="InterPro" id="IPR001599">
    <property type="entry name" value="Macroglobln_a2"/>
</dbReference>
<evidence type="ECO:0000259" key="13">
    <source>
        <dbReference type="SMART" id="SM01359"/>
    </source>
</evidence>
<dbReference type="InterPro" id="IPR050473">
    <property type="entry name" value="A2M/Complement_sys"/>
</dbReference>
<sequence>MVLIWAVLVVSAAVVQATSEKDGRYYLLVAPEKLRPFSKYEASVTVMGTDKPVAVKVGIVGTEETNKDFVKSTVVNVSPNTKQIASLEIGDIKCCKYNLTVQGDENFEFENQTELDFHEKYQSIFIQTDRAMYKPGHKVQFRILVLNSLLAPSSQNKIDVLLKDGQNNRVKEWKQVEAVKGVYSNDIQLSSQPVLGEWTIVVKSGGKETTKTFTVAEYVLPKFEVKVDLPKYATISNSKVPVEVSAKYTYGQLVKGEATIKTKLEWYAYNQDPKVNSKLIKVDPVGKTEIDVVESLGIKDLSWDTQVTFDVEFKEELTGKVLNGSGSLTLHKNNFQMFFERVSENLVPGEEYKTKLKIVNWDNTPYVGPKGEKVKVRQGERTWSAMEQNNVTWDNEYDTPTNGELELSFPTDENTTSLSIEAEYMGQNTWTYGFKPYESPIEEKKNVSLDITLKDEKLKIGDSLPVDIAVKGSPKYISYYVIGRELIDTDTIKLEEGQDTLHLNLKVTQSMSPNAHLLVSFISDAGEVFAEEKYINVENFTENFVKINAVPDDTEPGKETTITVETKPNSLVGLMGVDQSVLLLKKGNDISENDVKYDLNSYDNGPYNRYRRSFIPYWRRSSTKWIFNSAGAAVLTNAHMHEEPFNLIIGPGAPGSPGGPVPAVPVDFNGIAVSTIAASANPMNPSQGAFSNKRSPVSVRFKFPETWIWDILDTSEDGVAKLTKTVPDTITSWVISGFSLNPEYGLALSTDPAKVRVFRPFFISLNLPYSVKRGESVVVPVNVFNYLDQEVTTNVTLHNPAGWFSFASGAEKKSKREVETSRTKIITVGPNSAGSADFLIKPEKIGYMEVKATATSSMAGDGVSRKLLVKPEGITQYKTKGVLLDLRDKREFKKDVELAIPDDIVPDSAMIEVSAVGDLLGSALDNLDKLIRQPYGCGEQNMLNFVPNIVILDYLKNSKQLTKNIESKALAYLDMGYQRELTYKHDDNSYSAFGKSDESGSTWLTAFVAKSFKQAKKFTNIEDSAIIEPLRWIASKQNENGSFSEVGHVSHKAMQGGGSGGLALTAYVLTAFVESLDMTNEFKENIDKTVKYLEDQIAKGSADVYSTAVAAYALGLADLPSKEKAFQLMESKAINDGDLKHWENEKEKDAKEEKKKYSWEEDISNAINVEITAYAMLSYLQRNMTAEAIPILKWLLSQQNSHGGFASTQDTVVALGAIGKLAKELSGNGKDLTIKFNYPPGGSTELKVNDENSLLYQKAELPSRKVRQVSIDAKGTGFAVVQISYRYNVNKKGAVPAFKLNIQTDDSSTKDHLLLNICASYTAGKESNMAVMEVTLPSGFTIDEDGIKALRVTPRVKKVETKEENTLVVLYFDKVTTEDVCVPVSAYKTFRVAKQKPVPVTVYDYYDTTKKATDFYVPKPSSICDICEGDDCKNCDNDV</sequence>
<protein>
    <recommendedName>
        <fullName evidence="11">TEP1-F</fullName>
    </recommendedName>
</protein>
<keyword evidence="4" id="KW-0391">Immunity</keyword>
<dbReference type="InterPro" id="IPR002890">
    <property type="entry name" value="MG2"/>
</dbReference>
<dbReference type="InterPro" id="IPR041813">
    <property type="entry name" value="A2M_TED"/>
</dbReference>
<evidence type="ECO:0000256" key="12">
    <source>
        <dbReference type="SAM" id="SignalP"/>
    </source>
</evidence>
<dbReference type="GO" id="GO:0002376">
    <property type="term" value="P:immune system process"/>
    <property type="evidence" value="ECO:0007669"/>
    <property type="project" value="UniProtKB-KW"/>
</dbReference>
<dbReference type="InterPro" id="IPR014756">
    <property type="entry name" value="Ig_E-set"/>
</dbReference>
<comment type="function">
    <text evidence="9">Binds covalently through a thioester bond to the pathogen surface resulting in pathogen clearance.</text>
</comment>
<dbReference type="Gene3D" id="2.60.40.2950">
    <property type="match status" value="1"/>
</dbReference>
<dbReference type="GO" id="GO:0005615">
    <property type="term" value="C:extracellular space"/>
    <property type="evidence" value="ECO:0007669"/>
    <property type="project" value="InterPro"/>
</dbReference>
<evidence type="ECO:0000256" key="7">
    <source>
        <dbReference type="ARBA" id="ARBA00023157"/>
    </source>
</evidence>
<evidence type="ECO:0000256" key="6">
    <source>
        <dbReference type="ARBA" id="ARBA00022966"/>
    </source>
</evidence>
<dbReference type="SMART" id="SM01361">
    <property type="entry name" value="A2M_recep"/>
    <property type="match status" value="1"/>
</dbReference>
<evidence type="ECO:0000256" key="9">
    <source>
        <dbReference type="ARBA" id="ARBA00057615"/>
    </source>
</evidence>
<dbReference type="InterPro" id="IPR013783">
    <property type="entry name" value="Ig-like_fold"/>
</dbReference>
<dbReference type="SMART" id="SM01359">
    <property type="entry name" value="A2M_N_2"/>
    <property type="match status" value="1"/>
</dbReference>
<dbReference type="Gene3D" id="2.60.40.10">
    <property type="entry name" value="Immunoglobulins"/>
    <property type="match status" value="2"/>
</dbReference>
<dbReference type="EMBL" id="GDHC01005012">
    <property type="protein sequence ID" value="JAQ13617.1"/>
    <property type="molecule type" value="Transcribed_RNA"/>
</dbReference>
<dbReference type="CDD" id="cd02897">
    <property type="entry name" value="A2M_2"/>
    <property type="match status" value="1"/>
</dbReference>
<dbReference type="SUPFAM" id="SSF49410">
    <property type="entry name" value="Alpha-macroglobulin receptor domain"/>
    <property type="match status" value="1"/>
</dbReference>
<gene>
    <name evidence="16" type="primary">CD109_7</name>
    <name evidence="16" type="ORF">g.87241</name>
</gene>